<dbReference type="Pfam" id="PF00643">
    <property type="entry name" value="zf-B_box"/>
    <property type="match status" value="1"/>
</dbReference>
<keyword evidence="3" id="KW-0862">Zinc</keyword>
<dbReference type="Pfam" id="PF13765">
    <property type="entry name" value="PRY"/>
    <property type="match status" value="1"/>
</dbReference>
<dbReference type="Gene3D" id="2.60.120.920">
    <property type="match status" value="1"/>
</dbReference>
<dbReference type="GeneTree" id="ENSGT00940000154395"/>
<feature type="transmembrane region" description="Helical" evidence="7">
    <location>
        <begin position="17"/>
        <end position="33"/>
    </location>
</feature>
<dbReference type="InterPro" id="IPR001870">
    <property type="entry name" value="B30.2/SPRY"/>
</dbReference>
<name>A0AAQ4QPI0_GASAC</name>
<dbReference type="SMART" id="SM00449">
    <property type="entry name" value="SPRY"/>
    <property type="match status" value="1"/>
</dbReference>
<keyword evidence="2 4" id="KW-0863">Zinc-finger</keyword>
<evidence type="ECO:0000256" key="2">
    <source>
        <dbReference type="ARBA" id="ARBA00022771"/>
    </source>
</evidence>
<dbReference type="Pfam" id="PF25600">
    <property type="entry name" value="TRIM_CC"/>
    <property type="match status" value="1"/>
</dbReference>
<keyword evidence="7" id="KW-0812">Transmembrane</keyword>
<reference evidence="10 11" key="1">
    <citation type="journal article" date="2021" name="G3 (Bethesda)">
        <title>Improved contiguity of the threespine stickleback genome using long-read sequencing.</title>
        <authorList>
            <person name="Nath S."/>
            <person name="Shaw D.E."/>
            <person name="White M.A."/>
        </authorList>
    </citation>
    <scope>NUCLEOTIDE SEQUENCE [LARGE SCALE GENOMIC DNA]</scope>
    <source>
        <strain evidence="10 11">Lake Benthic</strain>
    </source>
</reference>
<evidence type="ECO:0000256" key="6">
    <source>
        <dbReference type="SAM" id="MobiDB-lite"/>
    </source>
</evidence>
<dbReference type="GO" id="GO:0005737">
    <property type="term" value="C:cytoplasm"/>
    <property type="evidence" value="ECO:0007669"/>
    <property type="project" value="UniProtKB-ARBA"/>
</dbReference>
<reference evidence="10" key="2">
    <citation type="submission" date="2025-08" db="UniProtKB">
        <authorList>
            <consortium name="Ensembl"/>
        </authorList>
    </citation>
    <scope>IDENTIFICATION</scope>
</reference>
<keyword evidence="1" id="KW-0479">Metal-binding</keyword>
<protein>
    <recommendedName>
        <fullName evidence="12">B30.2/SPRY domain-containing protein</fullName>
    </recommendedName>
</protein>
<evidence type="ECO:0000313" key="10">
    <source>
        <dbReference type="Ensembl" id="ENSGACP00000052388.1"/>
    </source>
</evidence>
<keyword evidence="7" id="KW-0472">Membrane</keyword>
<sequence>MTGRYCWVHFKKTNIDILYILILSFLLSLLVGLKERATPHCPLLASRHWSRGDMERRDAKSRHSGTRFMQAPNYVETSVCARHSAPLDVYCCTDQRVICAQCASAEHSGHRIGYVREERRRKQQELRNLQTESKQILRTQEQKYENMGETLKRIQEAAEETRDYCESVLVGLIDSLQRHYKSVRELIGGHEEEAAARVEDSLQTLQVKMEDMRERDAELDRLARTDSDLHFLQEWPSMRRLCREDHRHPLYEDSEDPLHPFDVTMRAIDQLGEQLEGIFDIKFALISQTAGGGEQRESEHESEEEEMQQRLPSGVHNMEPQTRAEFLQYACGLRLDPTTAHEDLVVSAGDREVRLNPLKCKTPSVRYPLRFLHRRQVLCREGLQGERCYYEIEVEGDKAEIALAYKGMDRKSRTQLSAFGGNAQSWSLDRSANHYSVSHKSDSVQLTTRPSRSKLGVYLNFKEGTLSFYEVSDRMVFLYKVEAEFTEPMYPGFWLGEKCCIRICDLRPDGL</sequence>
<dbReference type="InterPro" id="IPR058030">
    <property type="entry name" value="TRIM8/14/16/25/29/45/65_CC"/>
</dbReference>
<dbReference type="InterPro" id="IPR000315">
    <property type="entry name" value="Znf_B-box"/>
</dbReference>
<dbReference type="InterPro" id="IPR051051">
    <property type="entry name" value="E3_ubiq-ligase_TRIM/RNF"/>
</dbReference>
<evidence type="ECO:0000256" key="1">
    <source>
        <dbReference type="ARBA" id="ARBA00022723"/>
    </source>
</evidence>
<evidence type="ECO:0008006" key="12">
    <source>
        <dbReference type="Google" id="ProtNLM"/>
    </source>
</evidence>
<keyword evidence="11" id="KW-1185">Reference proteome</keyword>
<dbReference type="InterPro" id="IPR003877">
    <property type="entry name" value="SPRY_dom"/>
</dbReference>
<feature type="domain" description="B box-type" evidence="8">
    <location>
        <begin position="75"/>
        <end position="115"/>
    </location>
</feature>
<keyword evidence="5" id="KW-0175">Coiled coil</keyword>
<dbReference type="AlphaFoldDB" id="A0AAQ4QPI0"/>
<dbReference type="SUPFAM" id="SSF57845">
    <property type="entry name" value="B-box zinc-binding domain"/>
    <property type="match status" value="1"/>
</dbReference>
<evidence type="ECO:0000256" key="7">
    <source>
        <dbReference type="SAM" id="Phobius"/>
    </source>
</evidence>
<dbReference type="InterPro" id="IPR006574">
    <property type="entry name" value="PRY"/>
</dbReference>
<dbReference type="Ensembl" id="ENSGACT00000066063.1">
    <property type="protein sequence ID" value="ENSGACP00000052388.1"/>
    <property type="gene ID" value="ENSGACG00000001028.2"/>
</dbReference>
<dbReference type="InterPro" id="IPR003879">
    <property type="entry name" value="Butyrophylin_SPRY"/>
</dbReference>
<accession>A0AAQ4QPI0</accession>
<dbReference type="Pfam" id="PF00622">
    <property type="entry name" value="SPRY"/>
    <property type="match status" value="1"/>
</dbReference>
<dbReference type="PROSITE" id="PS50119">
    <property type="entry name" value="ZF_BBOX"/>
    <property type="match status" value="1"/>
</dbReference>
<dbReference type="InterPro" id="IPR043136">
    <property type="entry name" value="B30.2/SPRY_sf"/>
</dbReference>
<dbReference type="Proteomes" id="UP000007635">
    <property type="component" value="Chromosome XVII"/>
</dbReference>
<dbReference type="PROSITE" id="PS50188">
    <property type="entry name" value="B302_SPRY"/>
    <property type="match status" value="1"/>
</dbReference>
<evidence type="ECO:0000259" key="9">
    <source>
        <dbReference type="PROSITE" id="PS50188"/>
    </source>
</evidence>
<evidence type="ECO:0000259" key="8">
    <source>
        <dbReference type="PROSITE" id="PS50119"/>
    </source>
</evidence>
<feature type="coiled-coil region" evidence="5">
    <location>
        <begin position="195"/>
        <end position="222"/>
    </location>
</feature>
<dbReference type="PANTHER" id="PTHR25465:SF14">
    <property type="entry name" value="E3 UBIQUITIN-PROTEIN LIGASE TRIM65"/>
    <property type="match status" value="1"/>
</dbReference>
<dbReference type="GO" id="GO:0008270">
    <property type="term" value="F:zinc ion binding"/>
    <property type="evidence" value="ECO:0007669"/>
    <property type="project" value="UniProtKB-KW"/>
</dbReference>
<reference evidence="10" key="3">
    <citation type="submission" date="2025-09" db="UniProtKB">
        <authorList>
            <consortium name="Ensembl"/>
        </authorList>
    </citation>
    <scope>IDENTIFICATION</scope>
</reference>
<feature type="region of interest" description="Disordered" evidence="6">
    <location>
        <begin position="290"/>
        <end position="313"/>
    </location>
</feature>
<evidence type="ECO:0000256" key="3">
    <source>
        <dbReference type="ARBA" id="ARBA00022833"/>
    </source>
</evidence>
<dbReference type="SMART" id="SM00336">
    <property type="entry name" value="BBOX"/>
    <property type="match status" value="1"/>
</dbReference>
<dbReference type="CDD" id="cd19769">
    <property type="entry name" value="Bbox2_TRIM16-like"/>
    <property type="match status" value="1"/>
</dbReference>
<feature type="coiled-coil region" evidence="5">
    <location>
        <begin position="112"/>
        <end position="157"/>
    </location>
</feature>
<dbReference type="Gene3D" id="3.30.160.60">
    <property type="entry name" value="Classic Zinc Finger"/>
    <property type="match status" value="1"/>
</dbReference>
<dbReference type="PANTHER" id="PTHR25465">
    <property type="entry name" value="B-BOX DOMAIN CONTAINING"/>
    <property type="match status" value="1"/>
</dbReference>
<feature type="domain" description="B30.2/SPRY" evidence="9">
    <location>
        <begin position="313"/>
        <end position="511"/>
    </location>
</feature>
<dbReference type="SUPFAM" id="SSF49899">
    <property type="entry name" value="Concanavalin A-like lectins/glucanases"/>
    <property type="match status" value="1"/>
</dbReference>
<proteinExistence type="predicted"/>
<evidence type="ECO:0000256" key="4">
    <source>
        <dbReference type="PROSITE-ProRule" id="PRU00024"/>
    </source>
</evidence>
<dbReference type="PRINTS" id="PR01407">
    <property type="entry name" value="BUTYPHLNCDUF"/>
</dbReference>
<evidence type="ECO:0000313" key="11">
    <source>
        <dbReference type="Proteomes" id="UP000007635"/>
    </source>
</evidence>
<keyword evidence="7" id="KW-1133">Transmembrane helix</keyword>
<evidence type="ECO:0000256" key="5">
    <source>
        <dbReference type="SAM" id="Coils"/>
    </source>
</evidence>
<dbReference type="InterPro" id="IPR013320">
    <property type="entry name" value="ConA-like_dom_sf"/>
</dbReference>
<dbReference type="SMART" id="SM00589">
    <property type="entry name" value="PRY"/>
    <property type="match status" value="1"/>
</dbReference>
<organism evidence="10 11">
    <name type="scientific">Gasterosteus aculeatus aculeatus</name>
    <name type="common">three-spined stickleback</name>
    <dbReference type="NCBI Taxonomy" id="481459"/>
    <lineage>
        <taxon>Eukaryota</taxon>
        <taxon>Metazoa</taxon>
        <taxon>Chordata</taxon>
        <taxon>Craniata</taxon>
        <taxon>Vertebrata</taxon>
        <taxon>Euteleostomi</taxon>
        <taxon>Actinopterygii</taxon>
        <taxon>Neopterygii</taxon>
        <taxon>Teleostei</taxon>
        <taxon>Neoteleostei</taxon>
        <taxon>Acanthomorphata</taxon>
        <taxon>Eupercaria</taxon>
        <taxon>Perciformes</taxon>
        <taxon>Cottioidei</taxon>
        <taxon>Gasterosteales</taxon>
        <taxon>Gasterosteidae</taxon>
        <taxon>Gasterosteus</taxon>
    </lineage>
</organism>